<protein>
    <submittedName>
        <fullName evidence="1">Uncharacterized protein</fullName>
    </submittedName>
</protein>
<dbReference type="Proteomes" id="UP000249739">
    <property type="component" value="Unassembled WGS sequence"/>
</dbReference>
<dbReference type="AlphaFoldDB" id="A0A2W5HCT1"/>
<reference evidence="1 2" key="1">
    <citation type="submission" date="2017-08" db="EMBL/GenBank/DDBJ databases">
        <title>Infants hospitalized years apart are colonized by the same room-sourced microbial strains.</title>
        <authorList>
            <person name="Brooks B."/>
            <person name="Olm M.R."/>
            <person name="Firek B.A."/>
            <person name="Baker R."/>
            <person name="Thomas B.C."/>
            <person name="Morowitz M.J."/>
            <person name="Banfield J.F."/>
        </authorList>
    </citation>
    <scope>NUCLEOTIDE SEQUENCE [LARGE SCALE GENOMIC DNA]</scope>
    <source>
        <strain evidence="1">S2_006_000_R2_64</strain>
    </source>
</reference>
<evidence type="ECO:0000313" key="2">
    <source>
        <dbReference type="Proteomes" id="UP000249739"/>
    </source>
</evidence>
<organism evidence="1 2">
    <name type="scientific">Micavibrio aeruginosavorus</name>
    <dbReference type="NCBI Taxonomy" id="349221"/>
    <lineage>
        <taxon>Bacteria</taxon>
        <taxon>Pseudomonadati</taxon>
        <taxon>Bdellovibrionota</taxon>
        <taxon>Bdellovibrionia</taxon>
        <taxon>Bdellovibrionales</taxon>
        <taxon>Pseudobdellovibrionaceae</taxon>
        <taxon>Micavibrio</taxon>
    </lineage>
</organism>
<gene>
    <name evidence="1" type="ORF">DI586_11215</name>
</gene>
<comment type="caution">
    <text evidence="1">The sequence shown here is derived from an EMBL/GenBank/DDBJ whole genome shotgun (WGS) entry which is preliminary data.</text>
</comment>
<sequence>MLTQKGIADAALKNPVLLERVVRNKSLLFKDTKASYGTAILGSLKLIPSQEQLKSIRDDYDKMAEMFMKEFPTWEVIINGITELEARINRA</sequence>
<evidence type="ECO:0000313" key="1">
    <source>
        <dbReference type="EMBL" id="PZP53292.1"/>
    </source>
</evidence>
<name>A0A2W5HCT1_9BACT</name>
<dbReference type="EMBL" id="QFOT01000187">
    <property type="protein sequence ID" value="PZP53292.1"/>
    <property type="molecule type" value="Genomic_DNA"/>
</dbReference>
<accession>A0A2W5HCT1</accession>
<proteinExistence type="predicted"/>